<name>A0A412TP37_9BACT</name>
<keyword evidence="4" id="KW-0813">Transport</keyword>
<dbReference type="Proteomes" id="UP000284243">
    <property type="component" value="Unassembled WGS sequence"/>
</dbReference>
<evidence type="ECO:0000256" key="3">
    <source>
        <dbReference type="ARBA" id="ARBA00022106"/>
    </source>
</evidence>
<feature type="transmembrane region" description="Helical" evidence="10">
    <location>
        <begin position="419"/>
        <end position="439"/>
    </location>
</feature>
<evidence type="ECO:0000256" key="4">
    <source>
        <dbReference type="ARBA" id="ARBA00022448"/>
    </source>
</evidence>
<keyword evidence="8 10" id="KW-0472">Membrane</keyword>
<dbReference type="InterPro" id="IPR051327">
    <property type="entry name" value="MATE_MepA_subfamily"/>
</dbReference>
<protein>
    <recommendedName>
        <fullName evidence="3">Multidrug export protein MepA</fullName>
    </recommendedName>
</protein>
<keyword evidence="7 10" id="KW-1133">Transmembrane helix</keyword>
<dbReference type="GO" id="GO:0005886">
    <property type="term" value="C:plasma membrane"/>
    <property type="evidence" value="ECO:0007669"/>
    <property type="project" value="UniProtKB-SubCell"/>
</dbReference>
<keyword evidence="6 10" id="KW-0812">Transmembrane</keyword>
<feature type="transmembrane region" description="Helical" evidence="10">
    <location>
        <begin position="360"/>
        <end position="381"/>
    </location>
</feature>
<feature type="transmembrane region" description="Helical" evidence="10">
    <location>
        <begin position="317"/>
        <end position="340"/>
    </location>
</feature>
<feature type="transmembrane region" description="Helical" evidence="10">
    <location>
        <begin position="236"/>
        <end position="261"/>
    </location>
</feature>
<accession>A0A412TP37</accession>
<dbReference type="InterPro" id="IPR048279">
    <property type="entry name" value="MdtK-like"/>
</dbReference>
<feature type="transmembrane region" description="Helical" evidence="10">
    <location>
        <begin position="95"/>
        <end position="118"/>
    </location>
</feature>
<sequence length="458" mass="49860">MSEQSPLSLGTEDIKKLLMRYAVPAIVAMTAASLYNMMDSIFIGHGVGALGIAGLAVTFPFINLAAAFGSLVGVGASTLVSVKMGQKDLKSAEAVLGNVLLLNTVIGFLFMTVCLIFLDPILYFFGASADTLPYARDYMKVILYGNLITHIYMGLNEVMRASGYPQRAMMATLFAVLINGVLNALFIFVLDMGIKGAALGTICAQFLALLGVLYHFSSPKSFIRFQKGIFKVRWHIVGGMLAIGLSPFLMNLCSCLIVLLINNGLKDFGGDMYIGAYGIVNRIVFLFIMIVMGFNQGMQPIAGYNFGARQLDRMIRVLKYTTLCAITVTTLGFLICQIFPRTIIRMFTGDSGLIDIAEHGMRLILLFFPLVGFQMVSSSFFQSIGMAGKAIFLSLTRQLIFLLPCLLILPHYWGTDGVWGSIPVADFIASITTGLMLGWQLKKFKTGGLNNAKDSVAL</sequence>
<evidence type="ECO:0000256" key="5">
    <source>
        <dbReference type="ARBA" id="ARBA00022475"/>
    </source>
</evidence>
<feature type="transmembrane region" description="Helical" evidence="10">
    <location>
        <begin position="390"/>
        <end position="413"/>
    </location>
</feature>
<dbReference type="PANTHER" id="PTHR43823">
    <property type="entry name" value="SPORULATION PROTEIN YKVU"/>
    <property type="match status" value="1"/>
</dbReference>
<keyword evidence="9" id="KW-0046">Antibiotic resistance</keyword>
<evidence type="ECO:0000256" key="9">
    <source>
        <dbReference type="ARBA" id="ARBA00023251"/>
    </source>
</evidence>
<comment type="caution">
    <text evidence="11">The sequence shown here is derived from an EMBL/GenBank/DDBJ whole genome shotgun (WGS) entry which is preliminary data.</text>
</comment>
<evidence type="ECO:0000256" key="10">
    <source>
        <dbReference type="SAM" id="Phobius"/>
    </source>
</evidence>
<dbReference type="Pfam" id="PF01554">
    <property type="entry name" value="MatE"/>
    <property type="match status" value="2"/>
</dbReference>
<dbReference type="InterPro" id="IPR045070">
    <property type="entry name" value="MATE_MepA-like"/>
</dbReference>
<dbReference type="InterPro" id="IPR002528">
    <property type="entry name" value="MATE_fam"/>
</dbReference>
<evidence type="ECO:0000256" key="7">
    <source>
        <dbReference type="ARBA" id="ARBA00022989"/>
    </source>
</evidence>
<dbReference type="PIRSF" id="PIRSF006603">
    <property type="entry name" value="DinF"/>
    <property type="match status" value="1"/>
</dbReference>
<dbReference type="PANTHER" id="PTHR43823:SF3">
    <property type="entry name" value="MULTIDRUG EXPORT PROTEIN MEPA"/>
    <property type="match status" value="1"/>
</dbReference>
<dbReference type="GO" id="GO:0015297">
    <property type="term" value="F:antiporter activity"/>
    <property type="evidence" value="ECO:0007669"/>
    <property type="project" value="InterPro"/>
</dbReference>
<dbReference type="GO" id="GO:0046677">
    <property type="term" value="P:response to antibiotic"/>
    <property type="evidence" value="ECO:0007669"/>
    <property type="project" value="UniProtKB-KW"/>
</dbReference>
<feature type="transmembrane region" description="Helical" evidence="10">
    <location>
        <begin position="50"/>
        <end position="74"/>
    </location>
</feature>
<evidence type="ECO:0000256" key="2">
    <source>
        <dbReference type="ARBA" id="ARBA00008417"/>
    </source>
</evidence>
<feature type="transmembrane region" description="Helical" evidence="10">
    <location>
        <begin position="196"/>
        <end position="216"/>
    </location>
</feature>
<organism evidence="11 12">
    <name type="scientific">Odoribacter splanchnicus</name>
    <dbReference type="NCBI Taxonomy" id="28118"/>
    <lineage>
        <taxon>Bacteria</taxon>
        <taxon>Pseudomonadati</taxon>
        <taxon>Bacteroidota</taxon>
        <taxon>Bacteroidia</taxon>
        <taxon>Bacteroidales</taxon>
        <taxon>Odoribacteraceae</taxon>
        <taxon>Odoribacter</taxon>
    </lineage>
</organism>
<evidence type="ECO:0000313" key="12">
    <source>
        <dbReference type="Proteomes" id="UP000284243"/>
    </source>
</evidence>
<reference evidence="11 12" key="1">
    <citation type="submission" date="2018-08" db="EMBL/GenBank/DDBJ databases">
        <title>A genome reference for cultivated species of the human gut microbiota.</title>
        <authorList>
            <person name="Zou Y."/>
            <person name="Xue W."/>
            <person name="Luo G."/>
        </authorList>
    </citation>
    <scope>NUCLEOTIDE SEQUENCE [LARGE SCALE GENOMIC DNA]</scope>
    <source>
        <strain evidence="11 12">AF16-14</strain>
    </source>
</reference>
<comment type="subcellular location">
    <subcellularLocation>
        <location evidence="1">Cell membrane</location>
        <topology evidence="1">Multi-pass membrane protein</topology>
    </subcellularLocation>
</comment>
<keyword evidence="5" id="KW-1003">Cell membrane</keyword>
<evidence type="ECO:0000256" key="1">
    <source>
        <dbReference type="ARBA" id="ARBA00004651"/>
    </source>
</evidence>
<dbReference type="NCBIfam" id="TIGR00797">
    <property type="entry name" value="matE"/>
    <property type="match status" value="1"/>
</dbReference>
<feature type="transmembrane region" description="Helical" evidence="10">
    <location>
        <begin position="273"/>
        <end position="296"/>
    </location>
</feature>
<evidence type="ECO:0000256" key="6">
    <source>
        <dbReference type="ARBA" id="ARBA00022692"/>
    </source>
</evidence>
<feature type="transmembrane region" description="Helical" evidence="10">
    <location>
        <begin position="168"/>
        <end position="190"/>
    </location>
</feature>
<dbReference type="CDD" id="cd13143">
    <property type="entry name" value="MATE_MepA_like"/>
    <property type="match status" value="1"/>
</dbReference>
<dbReference type="GO" id="GO:0042910">
    <property type="term" value="F:xenobiotic transmembrane transporter activity"/>
    <property type="evidence" value="ECO:0007669"/>
    <property type="project" value="InterPro"/>
</dbReference>
<evidence type="ECO:0000313" key="11">
    <source>
        <dbReference type="EMBL" id="RGU55521.1"/>
    </source>
</evidence>
<dbReference type="AlphaFoldDB" id="A0A412TP37"/>
<dbReference type="EMBL" id="QRYC01000017">
    <property type="protein sequence ID" value="RGU55521.1"/>
    <property type="molecule type" value="Genomic_DNA"/>
</dbReference>
<feature type="transmembrane region" description="Helical" evidence="10">
    <location>
        <begin position="21"/>
        <end position="38"/>
    </location>
</feature>
<comment type="similarity">
    <text evidence="2">Belongs to the multi antimicrobial extrusion (MATE) (TC 2.A.66.1) family. MepA subfamily.</text>
</comment>
<proteinExistence type="inferred from homology"/>
<evidence type="ECO:0000256" key="8">
    <source>
        <dbReference type="ARBA" id="ARBA00023136"/>
    </source>
</evidence>
<feature type="transmembrane region" description="Helical" evidence="10">
    <location>
        <begin position="138"/>
        <end position="156"/>
    </location>
</feature>
<dbReference type="RefSeq" id="WP_118160479.1">
    <property type="nucleotide sequence ID" value="NZ_QRYC01000017.1"/>
</dbReference>
<gene>
    <name evidence="11" type="ORF">DWW57_12405</name>
</gene>